<evidence type="ECO:0000313" key="3">
    <source>
        <dbReference type="EMBL" id="ANE48390.1"/>
    </source>
</evidence>
<dbReference type="KEGG" id="pswu:SY83_21275"/>
<accession>A0A172TMY4</accession>
<feature type="domain" description="DUF3898" evidence="2">
    <location>
        <begin position="282"/>
        <end position="371"/>
    </location>
</feature>
<dbReference type="RefSeq" id="WP_068610176.1">
    <property type="nucleotide sequence ID" value="NZ_CP011388.1"/>
</dbReference>
<evidence type="ECO:0000259" key="2">
    <source>
        <dbReference type="Pfam" id="PF13037"/>
    </source>
</evidence>
<evidence type="ECO:0000313" key="4">
    <source>
        <dbReference type="Proteomes" id="UP000076927"/>
    </source>
</evidence>
<protein>
    <recommendedName>
        <fullName evidence="2">DUF3898 domain-containing protein</fullName>
    </recommendedName>
</protein>
<dbReference type="InterPro" id="IPR025012">
    <property type="entry name" value="DUF3898"/>
</dbReference>
<dbReference type="EMBL" id="CP011388">
    <property type="protein sequence ID" value="ANE48390.1"/>
    <property type="molecule type" value="Genomic_DNA"/>
</dbReference>
<dbReference type="PATRIC" id="fig|1178515.4.peg.4310"/>
<keyword evidence="4" id="KW-1185">Reference proteome</keyword>
<dbReference type="STRING" id="1178515.SY83_21275"/>
<dbReference type="InterPro" id="IPR025006">
    <property type="entry name" value="DUF3900"/>
</dbReference>
<reference evidence="3 4" key="1">
    <citation type="submission" date="2015-01" db="EMBL/GenBank/DDBJ databases">
        <title>Paenibacillus swuensis/DY6/whole genome sequencing.</title>
        <authorList>
            <person name="Kim M.K."/>
            <person name="Srinivasan S."/>
            <person name="Lee J.-J."/>
        </authorList>
    </citation>
    <scope>NUCLEOTIDE SEQUENCE [LARGE SCALE GENOMIC DNA]</scope>
    <source>
        <strain evidence="3 4">DY6</strain>
    </source>
</reference>
<dbReference type="Proteomes" id="UP000076927">
    <property type="component" value="Chromosome"/>
</dbReference>
<organism evidence="3 4">
    <name type="scientific">Paenibacillus swuensis</name>
    <dbReference type="NCBI Taxonomy" id="1178515"/>
    <lineage>
        <taxon>Bacteria</taxon>
        <taxon>Bacillati</taxon>
        <taxon>Bacillota</taxon>
        <taxon>Bacilli</taxon>
        <taxon>Bacillales</taxon>
        <taxon>Paenibacillaceae</taxon>
        <taxon>Paenibacillus</taxon>
    </lineage>
</organism>
<sequence length="380" mass="44023">MNYSVQYLSFFVVQPDSADASATKGYKHYRTLDEEAYLSSELKHFLDGEFARISKRKVDKNPESENAPTKIGRFIVEPGHELDSNPNYNLFQRLRHAGDEEEFMAQCDDMLRVYMDTSAVRGGALIIASAKLNEYFNEPFIFVLKCDFEPKVVRVADERSLIAQVDMAITARNMKSIQYPFMIEEGMIDDYELKIHQASHARYFEDFLKYVSYEKSMPEIMNEQVVSMVKQYMDEKWQHAQQPVTPDGMDASSEESFAGGYPEERQKEEHSYEVWAASDKRELQEKWEHEQVVEAAAQLTVHKEDLELKFKLDHIAVKGLLSDYGNKVHIAEENGRYIVILEGDLFQFDKGVSPVELLKPDTLNQVIERIREKPPEDEEI</sequence>
<dbReference type="AlphaFoldDB" id="A0A172TMY4"/>
<name>A0A172TMY4_9BACL</name>
<evidence type="ECO:0000256" key="1">
    <source>
        <dbReference type="SAM" id="MobiDB-lite"/>
    </source>
</evidence>
<gene>
    <name evidence="3" type="ORF">SY83_21275</name>
</gene>
<feature type="region of interest" description="Disordered" evidence="1">
    <location>
        <begin position="242"/>
        <end position="263"/>
    </location>
</feature>
<proteinExistence type="predicted"/>
<dbReference type="Pfam" id="PF13039">
    <property type="entry name" value="DUF3900"/>
    <property type="match status" value="1"/>
</dbReference>
<dbReference type="Pfam" id="PF13037">
    <property type="entry name" value="DUF3898"/>
    <property type="match status" value="1"/>
</dbReference>
<dbReference type="OrthoDB" id="2974172at2"/>